<reference evidence="1" key="1">
    <citation type="submission" date="2020-11" db="EMBL/GenBank/DDBJ databases">
        <authorList>
            <consortium name="DOE Joint Genome Institute"/>
            <person name="Ahrendt S."/>
            <person name="Riley R."/>
            <person name="Andreopoulos W."/>
            <person name="Labutti K."/>
            <person name="Pangilinan J."/>
            <person name="Ruiz-Duenas F.J."/>
            <person name="Barrasa J.M."/>
            <person name="Sanchez-Garcia M."/>
            <person name="Camarero S."/>
            <person name="Miyauchi S."/>
            <person name="Serrano A."/>
            <person name="Linde D."/>
            <person name="Babiker R."/>
            <person name="Drula E."/>
            <person name="Ayuso-Fernandez I."/>
            <person name="Pacheco R."/>
            <person name="Padilla G."/>
            <person name="Ferreira P."/>
            <person name="Barriuso J."/>
            <person name="Kellner H."/>
            <person name="Castanera R."/>
            <person name="Alfaro M."/>
            <person name="Ramirez L."/>
            <person name="Pisabarro A.G."/>
            <person name="Kuo A."/>
            <person name="Tritt A."/>
            <person name="Lipzen A."/>
            <person name="He G."/>
            <person name="Yan M."/>
            <person name="Ng V."/>
            <person name="Cullen D."/>
            <person name="Martin F."/>
            <person name="Rosso M.-N."/>
            <person name="Henrissat B."/>
            <person name="Hibbett D."/>
            <person name="Martinez A.T."/>
            <person name="Grigoriev I.V."/>
        </authorList>
    </citation>
    <scope>NUCLEOTIDE SEQUENCE</scope>
    <source>
        <strain evidence="1">AH 40177</strain>
    </source>
</reference>
<protein>
    <submittedName>
        <fullName evidence="1">Uncharacterized protein</fullName>
    </submittedName>
</protein>
<dbReference type="OrthoDB" id="529205at2759"/>
<dbReference type="AlphaFoldDB" id="A0A9P5P6C5"/>
<sequence length="140" mass="15526">MNSKLNIPFVGSGEKPKQEIVCSLLLTSTPHDHAPGWNKHFALISEVCVKVRTLSLHFHDHQHINTGNLKYVHTRHHADPESSSNLGVEPTEAVYSRDEVGGPLRNAQAGEKLVEEEETVARSTKVYSNSALLPATYYTL</sequence>
<organism evidence="1 2">
    <name type="scientific">Rhodocollybia butyracea</name>
    <dbReference type="NCBI Taxonomy" id="206335"/>
    <lineage>
        <taxon>Eukaryota</taxon>
        <taxon>Fungi</taxon>
        <taxon>Dikarya</taxon>
        <taxon>Basidiomycota</taxon>
        <taxon>Agaricomycotina</taxon>
        <taxon>Agaricomycetes</taxon>
        <taxon>Agaricomycetidae</taxon>
        <taxon>Agaricales</taxon>
        <taxon>Marasmiineae</taxon>
        <taxon>Omphalotaceae</taxon>
        <taxon>Rhodocollybia</taxon>
    </lineage>
</organism>
<name>A0A9P5P6C5_9AGAR</name>
<evidence type="ECO:0000313" key="1">
    <source>
        <dbReference type="EMBL" id="KAF9056782.1"/>
    </source>
</evidence>
<gene>
    <name evidence="1" type="ORF">BDP27DRAFT_1304273</name>
</gene>
<evidence type="ECO:0000313" key="2">
    <source>
        <dbReference type="Proteomes" id="UP000772434"/>
    </source>
</evidence>
<comment type="caution">
    <text evidence="1">The sequence shown here is derived from an EMBL/GenBank/DDBJ whole genome shotgun (WGS) entry which is preliminary data.</text>
</comment>
<accession>A0A9P5P6C5</accession>
<dbReference type="Proteomes" id="UP000772434">
    <property type="component" value="Unassembled WGS sequence"/>
</dbReference>
<proteinExistence type="predicted"/>
<keyword evidence="2" id="KW-1185">Reference proteome</keyword>
<dbReference type="EMBL" id="JADNRY010000432">
    <property type="protein sequence ID" value="KAF9056782.1"/>
    <property type="molecule type" value="Genomic_DNA"/>
</dbReference>